<dbReference type="VEuPathDB" id="VectorBase:MDOA009141"/>
<feature type="compositionally biased region" description="Low complexity" evidence="8">
    <location>
        <begin position="1323"/>
        <end position="1337"/>
    </location>
</feature>
<evidence type="ECO:0000313" key="15">
    <source>
        <dbReference type="Proteomes" id="UP001652621"/>
    </source>
</evidence>
<evidence type="ECO:0000256" key="7">
    <source>
        <dbReference type="SAM" id="Coils"/>
    </source>
</evidence>
<gene>
    <name evidence="14" type="primary">101892371</name>
    <name evidence="16" type="synonym">LOC101892371</name>
</gene>
<feature type="region of interest" description="Disordered" evidence="8">
    <location>
        <begin position="1360"/>
        <end position="1446"/>
    </location>
</feature>
<feature type="compositionally biased region" description="Polar residues" evidence="8">
    <location>
        <begin position="1406"/>
        <end position="1418"/>
    </location>
</feature>
<evidence type="ECO:0000256" key="4">
    <source>
        <dbReference type="ARBA" id="ARBA00022729"/>
    </source>
</evidence>
<feature type="domain" description="Transmembrane protein 131-like N-terminal" evidence="10">
    <location>
        <begin position="98"/>
        <end position="180"/>
    </location>
</feature>
<name>A0A1I8MWE6_MUSDO</name>
<dbReference type="InterPro" id="IPR039877">
    <property type="entry name" value="TMEM131-like"/>
</dbReference>
<feature type="compositionally biased region" description="Low complexity" evidence="8">
    <location>
        <begin position="1459"/>
        <end position="1471"/>
    </location>
</feature>
<dbReference type="EnsemblMetazoa" id="MDOA009141-RB">
    <property type="protein sequence ID" value="MDOA009141-PB"/>
    <property type="gene ID" value="MDOA009141"/>
</dbReference>
<protein>
    <submittedName>
        <fullName evidence="16">LOW QUALITY PROTEIN: transmembrane protein 131 homolog</fullName>
    </submittedName>
</protein>
<dbReference type="Proteomes" id="UP001652621">
    <property type="component" value="Unplaced"/>
</dbReference>
<dbReference type="Gene3D" id="2.60.40.10">
    <property type="entry name" value="Immunoglobulins"/>
    <property type="match status" value="1"/>
</dbReference>
<dbReference type="GO" id="GO:0016020">
    <property type="term" value="C:membrane"/>
    <property type="evidence" value="ECO:0007669"/>
    <property type="project" value="UniProtKB-SubCell"/>
</dbReference>
<feature type="compositionally biased region" description="Low complexity" evidence="8">
    <location>
        <begin position="1946"/>
        <end position="1967"/>
    </location>
</feature>
<evidence type="ECO:0000256" key="5">
    <source>
        <dbReference type="ARBA" id="ARBA00022989"/>
    </source>
</evidence>
<keyword evidence="7" id="KW-0175">Coiled coil</keyword>
<keyword evidence="4 9" id="KW-0732">Signal</keyword>
<feature type="domain" description="TMEM131 second Ig-like" evidence="11">
    <location>
        <begin position="197"/>
        <end position="286"/>
    </location>
</feature>
<dbReference type="STRING" id="7370.A0A1I8MWE6"/>
<proteinExistence type="inferred from homology"/>
<evidence type="ECO:0000259" key="13">
    <source>
        <dbReference type="Pfam" id="PF24505"/>
    </source>
</evidence>
<feature type="domain" description="TMEM131 homolog sixth Ig-like" evidence="13">
    <location>
        <begin position="826"/>
        <end position="885"/>
    </location>
</feature>
<dbReference type="Pfam" id="PF24505">
    <property type="entry name" value="Ig_TMEM131homol_6th"/>
    <property type="match status" value="1"/>
</dbReference>
<dbReference type="InterPro" id="IPR013783">
    <property type="entry name" value="Ig-like_fold"/>
</dbReference>
<dbReference type="PANTHER" id="PTHR22050">
    <property type="entry name" value="RW1 PROTEIN HOMOLOG"/>
    <property type="match status" value="1"/>
</dbReference>
<dbReference type="InterPro" id="IPR056311">
    <property type="entry name" value="TMEM131_Ig_2"/>
</dbReference>
<dbReference type="Pfam" id="PF24501">
    <property type="entry name" value="Ig_TMEM131L_5"/>
    <property type="match status" value="1"/>
</dbReference>
<feature type="chain" id="PRO_5044560945" evidence="9">
    <location>
        <begin position="26"/>
        <end position="1979"/>
    </location>
</feature>
<dbReference type="InterPro" id="IPR057592">
    <property type="entry name" value="Ig_TMEM131H_6"/>
</dbReference>
<feature type="coiled-coil region" evidence="7">
    <location>
        <begin position="1773"/>
        <end position="1807"/>
    </location>
</feature>
<dbReference type="PANTHER" id="PTHR22050:SF0">
    <property type="entry name" value="TRANSMEMBRANE PROTEIN 131 HOMOLOG"/>
    <property type="match status" value="1"/>
</dbReference>
<evidence type="ECO:0000256" key="1">
    <source>
        <dbReference type="ARBA" id="ARBA00004479"/>
    </source>
</evidence>
<evidence type="ECO:0000256" key="3">
    <source>
        <dbReference type="ARBA" id="ARBA00022692"/>
    </source>
</evidence>
<feature type="compositionally biased region" description="Low complexity" evidence="8">
    <location>
        <begin position="1511"/>
        <end position="1534"/>
    </location>
</feature>
<evidence type="ECO:0000256" key="6">
    <source>
        <dbReference type="ARBA" id="ARBA00023136"/>
    </source>
</evidence>
<feature type="signal peptide" evidence="9">
    <location>
        <begin position="1"/>
        <end position="25"/>
    </location>
</feature>
<evidence type="ECO:0000256" key="2">
    <source>
        <dbReference type="ARBA" id="ARBA00006682"/>
    </source>
</evidence>
<organism evidence="14">
    <name type="scientific">Musca domestica</name>
    <name type="common">House fly</name>
    <dbReference type="NCBI Taxonomy" id="7370"/>
    <lineage>
        <taxon>Eukaryota</taxon>
        <taxon>Metazoa</taxon>
        <taxon>Ecdysozoa</taxon>
        <taxon>Arthropoda</taxon>
        <taxon>Hexapoda</taxon>
        <taxon>Insecta</taxon>
        <taxon>Pterygota</taxon>
        <taxon>Neoptera</taxon>
        <taxon>Endopterygota</taxon>
        <taxon>Diptera</taxon>
        <taxon>Brachycera</taxon>
        <taxon>Muscomorpha</taxon>
        <taxon>Muscoidea</taxon>
        <taxon>Muscidae</taxon>
        <taxon>Musca</taxon>
    </lineage>
</organism>
<sequence length="1979" mass="219423">MCSYQRLRLSMLVLAFLTTTMCAFASEVEISISENRNAAADLKHDGHHLETQQSATATLKDITDAGGGGGGGSGVGNGVAGVVADGGDIGLELLNRLRFEPSQLDFGIWSVGTVQSHTVTLVNQNRNRSVYLSSVTGRTPSFYSSLFEAKTVPPNGNTTFDVVFLPRENGAVSTNLHIHTSFGQLLLMVRGEGRECPYRLKPLVGIKAPLNATLMPMIHMYNPHERSLQILEIYSSGGQFQLELPSGDPEGPQGLWEIPPYSMKPIIRIRFQGYTAGNHSAYIRIKIAEPQQQGEGEEERGHEGESEATSTDSSSASMPHTKEQVLVIPVEFEILPEYGLYAVNPLIDFGYVTIAETTKKKILKQKLFLRHSKNQLDIQNLEFESLTPLKGVTMDTSMASNDDGDDADDDGTSNIDISTIALDPKEVSEPVTYLNENLKLILKHRTTKTAVHTYHNVELIVRARIFKGSLHYDKNSTLILDQELTLPRPAKANDSTVVPASSLDVNGNLEKPRHITLRNDFQIPIQIYNITTRFNDSSKLNLYLEPLKNLQENNLVLQPGHTLDLTVAFRLATRTGEQKEQQEDLKDLIRNYKTAVYVYTNITNFQIPFVVSSTRLFVTTQTLSLWRSNSSVYTKEIQLSSVPFREFSHKGFIILQNRNSIPIKLNNWDFQKTSGIYYVVKFAGSVRAMDINASNDYTVDLEKCDYRLNSILQEGDIAVFEVNLLPYTELSTAYLNIATTYENITIAIKFNIVFGKLEVDQEKLHFANCFPGKICSSELSIRSTFNQPIHMKYINFSDPGLRFVDRNSQGSMIAANSVTTVGRIYFEPSALCGSRCYIPQQTDEATTFPISSQVDKILNMPHFDEVELRRRTELYRHFKSYFQSLDFTMTTREQQDFQLNLMIEIQWPQLIPTRQVIPTVEVNKTQVFEVKISNPSDRPILIDYSLADPKLAKQTQITLPLEVIILTPTCYLTDKAVFSLVNPPPKKPILIPGLTSIRVPITFRASSMGNYCTLLHIRNNLTLYEGTWISAKAVQSQFRLGNRKPGSPTPLLFEISEQQLRAACPPREDKQAAIAHPQITTRRVFTARNSGELPIWIESFWIGDQPCKGYGFQIMDCKSFELKANSSKTIEIQFQTDFTATRITKVLTLKTNLTYAVNYKLVAQLPSKGLDQCSALLPRPPWEGKIRNATIIMLIITFVLVLIAVHIDYGNIMYTQSTLYGAREKGTIHPTFNLRNIAMRQNNNENTAANVELTLKNKSGLKKRNIGGKQQRMTTNGEVAITSSSTSSSFSALPNMTLAEMVSWTFGTKTGKKTNKMNRPRDAASATPTANSSNTMSDAKTCKNKLTEKSLVEKMDEDLKKAQISKKAPKATEKTPSKPSEEEVKTSKEEPVVSKEMKKEKPVINKSPTNKTISSPDHQISAAAMPSKEQRKSLDSSIPTHVEPITTRQVRTPPPVIQSTTSPVSTATVPVNKVNAMPMTEITNQQTPMPKEASNGRKLGKTPGRERRKQTTQNTSPTTSSCSSASTSSSSSSSLPQHPQHNTAKRFERKPQKSRAMNSLKFPGHSMGHANSIYSQMAAAANDHNDQTFHQDVLSPWDYSSHITFSDVLQQTQQFANAQATANSNSNSTATTLLNTDLMYDAMSQPSTASSTPPPPFARAENSDVPSSKADLGPIGSRKSPSSTPAWETMNSAISLQLPRPLNTTITTTSAITSPAPPPPLPPHPSTLAYDLQGQPNYGLNNLLTARQTIQQIAAANAAQKQQQQQQHDFDIAAKLRAIKAHEILRLQQLEEQLLQQQQQQQQQQFLNYNQMLNNNWTTTAVTPNPGWTAFLGNGVGNLPTSHHSNGDIFGPATSSSQWIAPVPSSMEQHYAPNQQFPINMEANNTIPHTIAVTSSSAATAVSTSASNNNLNATTNNNNASGLNVSDNMPMFNLFGGLSSIWNDNWNNQQANNNNNGNTSKNLLNKSTTTKANGTNNRQ</sequence>
<feature type="region of interest" description="Disordered" evidence="8">
    <location>
        <begin position="1946"/>
        <end position="1979"/>
    </location>
</feature>
<evidence type="ECO:0000256" key="9">
    <source>
        <dbReference type="SAM" id="SignalP"/>
    </source>
</evidence>
<evidence type="ECO:0000259" key="10">
    <source>
        <dbReference type="Pfam" id="PF12371"/>
    </source>
</evidence>
<evidence type="ECO:0000259" key="12">
    <source>
        <dbReference type="Pfam" id="PF24501"/>
    </source>
</evidence>
<evidence type="ECO:0000313" key="16">
    <source>
        <dbReference type="RefSeq" id="XP_019895637.1"/>
    </source>
</evidence>
<keyword evidence="3 16" id="KW-0812">Transmembrane</keyword>
<dbReference type="Pfam" id="PF24495">
    <property type="entry name" value="Ig_TMEM131_2"/>
    <property type="match status" value="1"/>
</dbReference>
<reference evidence="14" key="1">
    <citation type="submission" date="2020-05" db="UniProtKB">
        <authorList>
            <consortium name="EnsemblMetazoa"/>
        </authorList>
    </citation>
    <scope>IDENTIFICATION</scope>
    <source>
        <strain evidence="14">Aabys</strain>
    </source>
</reference>
<feature type="region of interest" description="Disordered" evidence="8">
    <location>
        <begin position="1482"/>
        <end position="1568"/>
    </location>
</feature>
<dbReference type="Pfam" id="PF12371">
    <property type="entry name" value="TMEM131_like_N"/>
    <property type="match status" value="1"/>
</dbReference>
<evidence type="ECO:0000313" key="14">
    <source>
        <dbReference type="EnsemblMetazoa" id="MDOA009141-PB"/>
    </source>
</evidence>
<feature type="region of interest" description="Disordered" evidence="8">
    <location>
        <begin position="290"/>
        <end position="320"/>
    </location>
</feature>
<feature type="domain" description="TMEM131L fifth Ig-like" evidence="12">
    <location>
        <begin position="1089"/>
        <end position="1153"/>
    </location>
</feature>
<feature type="region of interest" description="Disordered" evidence="8">
    <location>
        <begin position="1644"/>
        <end position="1686"/>
    </location>
</feature>
<evidence type="ECO:0000256" key="8">
    <source>
        <dbReference type="SAM" id="MobiDB-lite"/>
    </source>
</evidence>
<reference evidence="16" key="2">
    <citation type="submission" date="2025-04" db="UniProtKB">
        <authorList>
            <consortium name="RefSeq"/>
        </authorList>
    </citation>
    <scope>IDENTIFICATION</scope>
    <source>
        <strain evidence="16">Aabys</strain>
    </source>
</reference>
<dbReference type="InterPro" id="IPR022113">
    <property type="entry name" value="TMEM131L_N"/>
</dbReference>
<dbReference type="OrthoDB" id="168404at2759"/>
<feature type="compositionally biased region" description="Low complexity" evidence="8">
    <location>
        <begin position="307"/>
        <end position="317"/>
    </location>
</feature>
<accession>A0A1I8MWE6</accession>
<dbReference type="VEuPathDB" id="VectorBase:MDOMA2_010186"/>
<feature type="compositionally biased region" description="Polar residues" evidence="8">
    <location>
        <begin position="1968"/>
        <end position="1979"/>
    </location>
</feature>
<evidence type="ECO:0000259" key="11">
    <source>
        <dbReference type="Pfam" id="PF24495"/>
    </source>
</evidence>
<dbReference type="RefSeq" id="XP_019895637.1">
    <property type="nucleotide sequence ID" value="XM_020040078.1"/>
</dbReference>
<keyword evidence="15" id="KW-1185">Reference proteome</keyword>
<dbReference type="InterPro" id="IPR055437">
    <property type="entry name" value="TMEM131L_Ig_5"/>
</dbReference>
<comment type="subcellular location">
    <subcellularLocation>
        <location evidence="1">Membrane</location>
        <topology evidence="1">Single-pass type I membrane protein</topology>
    </subcellularLocation>
</comment>
<feature type="compositionally biased region" description="Basic and acidic residues" evidence="8">
    <location>
        <begin position="1370"/>
        <end position="1403"/>
    </location>
</feature>
<feature type="region of interest" description="Disordered" evidence="8">
    <location>
        <begin position="1310"/>
        <end position="1343"/>
    </location>
</feature>
<keyword evidence="6" id="KW-0472">Membrane</keyword>
<feature type="region of interest" description="Disordered" evidence="8">
    <location>
        <begin position="1452"/>
        <end position="1471"/>
    </location>
</feature>
<keyword evidence="5" id="KW-1133">Transmembrane helix</keyword>
<dbReference type="KEGG" id="mde:101892371"/>
<dbReference type="eggNOG" id="KOG3620">
    <property type="taxonomic scope" value="Eukaryota"/>
</dbReference>
<comment type="similarity">
    <text evidence="2">Belongs to the TMEM131 family.</text>
</comment>